<dbReference type="EMBL" id="MU069672">
    <property type="protein sequence ID" value="KAF5836162.1"/>
    <property type="molecule type" value="Genomic_DNA"/>
</dbReference>
<protein>
    <recommendedName>
        <fullName evidence="7">Peptidase M14 domain-containing protein</fullName>
    </recommendedName>
</protein>
<dbReference type="Proteomes" id="UP000815325">
    <property type="component" value="Unassembled WGS sequence"/>
</dbReference>
<evidence type="ECO:0000256" key="3">
    <source>
        <dbReference type="PROSITE-ProRule" id="PRU01379"/>
    </source>
</evidence>
<sequence length="462" mass="50664">MGGVAAAGWLVLFLLLQEGPLAFSSRALLRLNPKDYAKPDYTLYHQKSSILQAVQDTVNANPRTMKLETVQEEDKKYTSTMQVVTVEPAGLSSDHASKARIFIDYGEHAREFISAELGLRLLQVLADPAAVIKAVGDEQRGQHLITLLDRVVFTILPMENANGRDTVERGQLCERKNGRGVDTNRNWSVDWGKKEKDYSAAEENPGTGPFSEPETQLVLELVRAFQPHVWLNVHSGMEAMFVPWDHQSKVAPEASEALKIIQTIKRDLFTSKCVVGSGGKSVGYLAHGTATDYMFQELKVPLSYTWEIYGDLKADSNDCFRMFNPIGRKEVEATIELWLKATFRLIELLPSHPAVSSIFQSHSSSSSDSGRNGSGSSSSSQSVSIPSVQAAPFAAVPPLATEISSSSAMYPSNSAQAWKYAFLGCAGMGMLGFLVVRVFKRTGPSPRGLVKSLEESKRGAWV</sequence>
<name>A0ABQ7GNJ5_DUNSA</name>
<keyword evidence="5" id="KW-0472">Membrane</keyword>
<organism evidence="8 9">
    <name type="scientific">Dunaliella salina</name>
    <name type="common">Green alga</name>
    <name type="synonym">Protococcus salinus</name>
    <dbReference type="NCBI Taxonomy" id="3046"/>
    <lineage>
        <taxon>Eukaryota</taxon>
        <taxon>Viridiplantae</taxon>
        <taxon>Chlorophyta</taxon>
        <taxon>core chlorophytes</taxon>
        <taxon>Chlorophyceae</taxon>
        <taxon>CS clade</taxon>
        <taxon>Chlamydomonadales</taxon>
        <taxon>Dunaliellaceae</taxon>
        <taxon>Dunaliella</taxon>
    </lineage>
</organism>
<evidence type="ECO:0000313" key="9">
    <source>
        <dbReference type="Proteomes" id="UP000815325"/>
    </source>
</evidence>
<reference evidence="8" key="1">
    <citation type="submission" date="2017-08" db="EMBL/GenBank/DDBJ databases">
        <authorList>
            <person name="Polle J.E."/>
            <person name="Barry K."/>
            <person name="Cushman J."/>
            <person name="Schmutz J."/>
            <person name="Tran D."/>
            <person name="Hathwaick L.T."/>
            <person name="Yim W.C."/>
            <person name="Jenkins J."/>
            <person name="Mckie-Krisberg Z.M."/>
            <person name="Prochnik S."/>
            <person name="Lindquist E."/>
            <person name="Dockter R.B."/>
            <person name="Adam C."/>
            <person name="Molina H."/>
            <person name="Bunkerborg J."/>
            <person name="Jin E."/>
            <person name="Buchheim M."/>
            <person name="Magnuson J."/>
        </authorList>
    </citation>
    <scope>NUCLEOTIDE SEQUENCE</scope>
    <source>
        <strain evidence="8">CCAP 19/18</strain>
    </source>
</reference>
<keyword evidence="5" id="KW-1133">Transmembrane helix</keyword>
<proteinExistence type="inferred from homology"/>
<feature type="transmembrane region" description="Helical" evidence="5">
    <location>
        <begin position="417"/>
        <end position="439"/>
    </location>
</feature>
<evidence type="ECO:0000256" key="6">
    <source>
        <dbReference type="SAM" id="SignalP"/>
    </source>
</evidence>
<keyword evidence="6" id="KW-0732">Signal</keyword>
<feature type="active site" description="Proton donor/acceptor" evidence="3">
    <location>
        <position position="307"/>
    </location>
</feature>
<feature type="domain" description="Peptidase M14" evidence="7">
    <location>
        <begin position="43"/>
        <end position="330"/>
    </location>
</feature>
<evidence type="ECO:0000256" key="5">
    <source>
        <dbReference type="SAM" id="Phobius"/>
    </source>
</evidence>
<accession>A0ABQ7GNJ5</accession>
<evidence type="ECO:0000256" key="2">
    <source>
        <dbReference type="ARBA" id="ARBA00005988"/>
    </source>
</evidence>
<evidence type="ECO:0000256" key="1">
    <source>
        <dbReference type="ARBA" id="ARBA00001947"/>
    </source>
</evidence>
<dbReference type="Gene3D" id="3.40.630.10">
    <property type="entry name" value="Zn peptidases"/>
    <property type="match status" value="1"/>
</dbReference>
<feature type="signal peptide" evidence="6">
    <location>
        <begin position="1"/>
        <end position="22"/>
    </location>
</feature>
<gene>
    <name evidence="8" type="ORF">DUNSADRAFT_6314</name>
</gene>
<comment type="cofactor">
    <cofactor evidence="1">
        <name>Zn(2+)</name>
        <dbReference type="ChEBI" id="CHEBI:29105"/>
    </cofactor>
</comment>
<dbReference type="SUPFAM" id="SSF53187">
    <property type="entry name" value="Zn-dependent exopeptidases"/>
    <property type="match status" value="1"/>
</dbReference>
<dbReference type="CDD" id="cd06227">
    <property type="entry name" value="M14-CPA-like"/>
    <property type="match status" value="1"/>
</dbReference>
<comment type="caution">
    <text evidence="8">The sequence shown here is derived from an EMBL/GenBank/DDBJ whole genome shotgun (WGS) entry which is preliminary data.</text>
</comment>
<dbReference type="PROSITE" id="PS52035">
    <property type="entry name" value="PEPTIDASE_M14"/>
    <property type="match status" value="1"/>
</dbReference>
<evidence type="ECO:0000313" key="8">
    <source>
        <dbReference type="EMBL" id="KAF5836162.1"/>
    </source>
</evidence>
<feature type="region of interest" description="Disordered" evidence="4">
    <location>
        <begin position="360"/>
        <end position="383"/>
    </location>
</feature>
<dbReference type="InterPro" id="IPR000834">
    <property type="entry name" value="Peptidase_M14"/>
</dbReference>
<keyword evidence="9" id="KW-1185">Reference proteome</keyword>
<comment type="similarity">
    <text evidence="2 3">Belongs to the peptidase M14 family.</text>
</comment>
<evidence type="ECO:0000259" key="7">
    <source>
        <dbReference type="PROSITE" id="PS52035"/>
    </source>
</evidence>
<dbReference type="PANTHER" id="PTHR11705">
    <property type="entry name" value="PROTEASE FAMILY M14 CARBOXYPEPTIDASE A,B"/>
    <property type="match status" value="1"/>
</dbReference>
<keyword evidence="5" id="KW-0812">Transmembrane</keyword>
<feature type="chain" id="PRO_5046496328" description="Peptidase M14 domain-containing protein" evidence="6">
    <location>
        <begin position="23"/>
        <end position="462"/>
    </location>
</feature>
<dbReference type="Pfam" id="PF00246">
    <property type="entry name" value="Peptidase_M14"/>
    <property type="match status" value="1"/>
</dbReference>
<dbReference type="PANTHER" id="PTHR11705:SF119">
    <property type="entry name" value="OS02G0119300 PROTEIN"/>
    <property type="match status" value="1"/>
</dbReference>
<evidence type="ECO:0000256" key="4">
    <source>
        <dbReference type="SAM" id="MobiDB-lite"/>
    </source>
</evidence>
<dbReference type="InterPro" id="IPR034269">
    <property type="entry name" value="At5g42320_M14_CPD"/>
</dbReference>
<dbReference type="SMART" id="SM00631">
    <property type="entry name" value="Zn_pept"/>
    <property type="match status" value="1"/>
</dbReference>